<sequence length="192" mass="20952">MHHRVSDLLSTSDWDINHLIAWLIIFPAFLTAEGNAEPNSVVSIHTNHHRGCENIRTDPNTGELKNEISPCPEWLPDVRVPAFCCGTATGEKTCCEWSTYVVNKVGFGRTSIGLLIFVALFFIGAMSVFIALCGLFRVFIVAGWERSDDSAAALRRTSSRSVSSGRARRSGSFTRQLGNSASCAVPFVADSV</sequence>
<feature type="transmembrane region" description="Helical" evidence="1">
    <location>
        <begin position="114"/>
        <end position="140"/>
    </location>
</feature>
<dbReference type="EMBL" id="MTYJ01000080">
    <property type="protein sequence ID" value="OQV15930.1"/>
    <property type="molecule type" value="Genomic_DNA"/>
</dbReference>
<keyword evidence="1" id="KW-0812">Transmembrane</keyword>
<evidence type="ECO:0000313" key="2">
    <source>
        <dbReference type="EMBL" id="OQV15930.1"/>
    </source>
</evidence>
<name>A0A1W0WL46_HYPEX</name>
<dbReference type="AlphaFoldDB" id="A0A1W0WL46"/>
<keyword evidence="1" id="KW-0472">Membrane</keyword>
<accession>A0A1W0WL46</accession>
<keyword evidence="3" id="KW-1185">Reference proteome</keyword>
<dbReference type="Proteomes" id="UP000192578">
    <property type="component" value="Unassembled WGS sequence"/>
</dbReference>
<organism evidence="2 3">
    <name type="scientific">Hypsibius exemplaris</name>
    <name type="common">Freshwater tardigrade</name>
    <dbReference type="NCBI Taxonomy" id="2072580"/>
    <lineage>
        <taxon>Eukaryota</taxon>
        <taxon>Metazoa</taxon>
        <taxon>Ecdysozoa</taxon>
        <taxon>Tardigrada</taxon>
        <taxon>Eutardigrada</taxon>
        <taxon>Parachela</taxon>
        <taxon>Hypsibioidea</taxon>
        <taxon>Hypsibiidae</taxon>
        <taxon>Hypsibius</taxon>
    </lineage>
</organism>
<reference evidence="3" key="1">
    <citation type="submission" date="2017-01" db="EMBL/GenBank/DDBJ databases">
        <title>Comparative genomics of anhydrobiosis in the tardigrade Hypsibius dujardini.</title>
        <authorList>
            <person name="Yoshida Y."/>
            <person name="Koutsovoulos G."/>
            <person name="Laetsch D."/>
            <person name="Stevens L."/>
            <person name="Kumar S."/>
            <person name="Horikawa D."/>
            <person name="Ishino K."/>
            <person name="Komine S."/>
            <person name="Tomita M."/>
            <person name="Blaxter M."/>
            <person name="Arakawa K."/>
        </authorList>
    </citation>
    <scope>NUCLEOTIDE SEQUENCE [LARGE SCALE GENOMIC DNA]</scope>
    <source>
        <strain evidence="3">Z151</strain>
    </source>
</reference>
<gene>
    <name evidence="2" type="ORF">BV898_09853</name>
</gene>
<evidence type="ECO:0000313" key="3">
    <source>
        <dbReference type="Proteomes" id="UP000192578"/>
    </source>
</evidence>
<evidence type="ECO:0000256" key="1">
    <source>
        <dbReference type="SAM" id="Phobius"/>
    </source>
</evidence>
<keyword evidence="1" id="KW-1133">Transmembrane helix</keyword>
<protein>
    <submittedName>
        <fullName evidence="2">Uncharacterized protein</fullName>
    </submittedName>
</protein>
<proteinExistence type="predicted"/>
<comment type="caution">
    <text evidence="2">The sequence shown here is derived from an EMBL/GenBank/DDBJ whole genome shotgun (WGS) entry which is preliminary data.</text>
</comment>
<dbReference type="OrthoDB" id="10546777at2759"/>